<accession>A0A175YL12</accession>
<reference evidence="1" key="1">
    <citation type="journal article" date="2016" name="Nat. Genet.">
        <title>A high-quality carrot genome assembly provides new insights into carotenoid accumulation and asterid genome evolution.</title>
        <authorList>
            <person name="Iorizzo M."/>
            <person name="Ellison S."/>
            <person name="Senalik D."/>
            <person name="Zeng P."/>
            <person name="Satapoomin P."/>
            <person name="Huang J."/>
            <person name="Bowman M."/>
            <person name="Iovene M."/>
            <person name="Sanseverino W."/>
            <person name="Cavagnaro P."/>
            <person name="Yildiz M."/>
            <person name="Macko-Podgorni A."/>
            <person name="Moranska E."/>
            <person name="Grzebelus E."/>
            <person name="Grzebelus D."/>
            <person name="Ashrafi H."/>
            <person name="Zheng Z."/>
            <person name="Cheng S."/>
            <person name="Spooner D."/>
            <person name="Van Deynze A."/>
            <person name="Simon P."/>
        </authorList>
    </citation>
    <scope>NUCLEOTIDE SEQUENCE [LARGE SCALE GENOMIC DNA]</scope>
    <source>
        <tissue evidence="1">Leaf</tissue>
    </source>
</reference>
<comment type="caution">
    <text evidence="1">The sequence shown here is derived from an EMBL/GenBank/DDBJ whole genome shotgun (WGS) entry which is preliminary data.</text>
</comment>
<dbReference type="Gramene" id="KZM84057">
    <property type="protein sequence ID" value="KZM84057"/>
    <property type="gene ID" value="DCAR_028521"/>
</dbReference>
<name>A0A175YL12_DAUCS</name>
<sequence length="59" mass="7008">MAYLFDNDSSSSSDHDNFDYASVANPFMRRRKANVVNEVIYVEEDDYVDKRKKKGYFCR</sequence>
<dbReference type="AlphaFoldDB" id="A0A175YL12"/>
<evidence type="ECO:0000313" key="1">
    <source>
        <dbReference type="EMBL" id="KZM84057.1"/>
    </source>
</evidence>
<proteinExistence type="predicted"/>
<organism evidence="1">
    <name type="scientific">Daucus carota subsp. sativus</name>
    <name type="common">Carrot</name>
    <dbReference type="NCBI Taxonomy" id="79200"/>
    <lineage>
        <taxon>Eukaryota</taxon>
        <taxon>Viridiplantae</taxon>
        <taxon>Streptophyta</taxon>
        <taxon>Embryophyta</taxon>
        <taxon>Tracheophyta</taxon>
        <taxon>Spermatophyta</taxon>
        <taxon>Magnoliopsida</taxon>
        <taxon>eudicotyledons</taxon>
        <taxon>Gunneridae</taxon>
        <taxon>Pentapetalae</taxon>
        <taxon>asterids</taxon>
        <taxon>campanulids</taxon>
        <taxon>Apiales</taxon>
        <taxon>Apiaceae</taxon>
        <taxon>Apioideae</taxon>
        <taxon>Scandiceae</taxon>
        <taxon>Daucinae</taxon>
        <taxon>Daucus</taxon>
        <taxon>Daucus sect. Daucus</taxon>
    </lineage>
</organism>
<dbReference type="EMBL" id="LNRQ01000008">
    <property type="protein sequence ID" value="KZM84057.1"/>
    <property type="molecule type" value="Genomic_DNA"/>
</dbReference>
<protein>
    <submittedName>
        <fullName evidence="1">Uncharacterized protein</fullName>
    </submittedName>
</protein>
<gene>
    <name evidence="1" type="ORF">DCAR_028521</name>
</gene>